<evidence type="ECO:0000313" key="5">
    <source>
        <dbReference type="EMBL" id="KAK4731891.1"/>
    </source>
</evidence>
<gene>
    <name evidence="5" type="ORF">R3W88_024879</name>
</gene>
<protein>
    <submittedName>
        <fullName evidence="5">Uncharacterized protein</fullName>
    </submittedName>
</protein>
<dbReference type="PANTHER" id="PTHR22846">
    <property type="entry name" value="WD40 REPEAT PROTEIN"/>
    <property type="match status" value="1"/>
</dbReference>
<dbReference type="GO" id="GO:0006357">
    <property type="term" value="P:regulation of transcription by RNA polymerase II"/>
    <property type="evidence" value="ECO:0007669"/>
    <property type="project" value="TreeGrafter"/>
</dbReference>
<reference evidence="5 6" key="1">
    <citation type="submission" date="2023-10" db="EMBL/GenBank/DDBJ databases">
        <title>Genome-Wide Identification Analysis in wild type Solanum Pinnatisectum Reveals Some Genes Defensing Phytophthora Infestans.</title>
        <authorList>
            <person name="Sun C."/>
        </authorList>
    </citation>
    <scope>NUCLEOTIDE SEQUENCE [LARGE SCALE GENOMIC DNA]</scope>
    <source>
        <strain evidence="5">LQN</strain>
        <tissue evidence="5">Leaf</tissue>
    </source>
</reference>
<keyword evidence="2" id="KW-0853">WD repeat</keyword>
<proteinExistence type="predicted"/>
<dbReference type="SUPFAM" id="SSF50978">
    <property type="entry name" value="WD40 repeat-like"/>
    <property type="match status" value="1"/>
</dbReference>
<comment type="caution">
    <text evidence="5">The sequence shown here is derived from an EMBL/GenBank/DDBJ whole genome shotgun (WGS) entry which is preliminary data.</text>
</comment>
<dbReference type="InterPro" id="IPR015943">
    <property type="entry name" value="WD40/YVTN_repeat-like_dom_sf"/>
</dbReference>
<dbReference type="InterPro" id="IPR045183">
    <property type="entry name" value="Ebi-like"/>
</dbReference>
<keyword evidence="6" id="KW-1185">Reference proteome</keyword>
<evidence type="ECO:0000256" key="3">
    <source>
        <dbReference type="ARBA" id="ARBA00022737"/>
    </source>
</evidence>
<dbReference type="InterPro" id="IPR036322">
    <property type="entry name" value="WD40_repeat_dom_sf"/>
</dbReference>
<dbReference type="Proteomes" id="UP001311915">
    <property type="component" value="Unassembled WGS sequence"/>
</dbReference>
<accession>A0AAV9M1N7</accession>
<evidence type="ECO:0000256" key="2">
    <source>
        <dbReference type="ARBA" id="ARBA00022574"/>
    </source>
</evidence>
<keyword evidence="3" id="KW-0677">Repeat</keyword>
<evidence type="ECO:0000256" key="4">
    <source>
        <dbReference type="ARBA" id="ARBA00023242"/>
    </source>
</evidence>
<sequence>MNRTEKGVMLWFWKDIRLRFLSVLGVEKGHYIASIRSGDSSARIWTIGDGPCNSTIQRRPPNVLILNCYDGCRELVSTLNKNKGPIISLMWNKKGNYLLSGSPLLDVAWQNNDSFATSSADNMIYVCKVGENKPVKTFSGHQVWSSAN</sequence>
<organism evidence="5 6">
    <name type="scientific">Solanum pinnatisectum</name>
    <name type="common">tansyleaf nightshade</name>
    <dbReference type="NCBI Taxonomy" id="50273"/>
    <lineage>
        <taxon>Eukaryota</taxon>
        <taxon>Viridiplantae</taxon>
        <taxon>Streptophyta</taxon>
        <taxon>Embryophyta</taxon>
        <taxon>Tracheophyta</taxon>
        <taxon>Spermatophyta</taxon>
        <taxon>Magnoliopsida</taxon>
        <taxon>eudicotyledons</taxon>
        <taxon>Gunneridae</taxon>
        <taxon>Pentapetalae</taxon>
        <taxon>asterids</taxon>
        <taxon>lamiids</taxon>
        <taxon>Solanales</taxon>
        <taxon>Solanaceae</taxon>
        <taxon>Solanoideae</taxon>
        <taxon>Solaneae</taxon>
        <taxon>Solanum</taxon>
    </lineage>
</organism>
<keyword evidence="4" id="KW-0539">Nucleus</keyword>
<dbReference type="GO" id="GO:0003714">
    <property type="term" value="F:transcription corepressor activity"/>
    <property type="evidence" value="ECO:0007669"/>
    <property type="project" value="InterPro"/>
</dbReference>
<dbReference type="AlphaFoldDB" id="A0AAV9M1N7"/>
<dbReference type="PANTHER" id="PTHR22846:SF67">
    <property type="entry name" value="F-BOX-LIKE_WD REPEAT-CONTAINING PROTEIN TBL1XR1 ISOFORM X1"/>
    <property type="match status" value="1"/>
</dbReference>
<evidence type="ECO:0000313" key="6">
    <source>
        <dbReference type="Proteomes" id="UP001311915"/>
    </source>
</evidence>
<evidence type="ECO:0000256" key="1">
    <source>
        <dbReference type="ARBA" id="ARBA00004123"/>
    </source>
</evidence>
<dbReference type="EMBL" id="JAWPEI010000003">
    <property type="protein sequence ID" value="KAK4731891.1"/>
    <property type="molecule type" value="Genomic_DNA"/>
</dbReference>
<dbReference type="Gene3D" id="2.130.10.10">
    <property type="entry name" value="YVTN repeat-like/Quinoprotein amine dehydrogenase"/>
    <property type="match status" value="1"/>
</dbReference>
<dbReference type="GO" id="GO:0000118">
    <property type="term" value="C:histone deacetylase complex"/>
    <property type="evidence" value="ECO:0007669"/>
    <property type="project" value="TreeGrafter"/>
</dbReference>
<name>A0AAV9M1N7_9SOLN</name>
<comment type="subcellular location">
    <subcellularLocation>
        <location evidence="1">Nucleus</location>
    </subcellularLocation>
</comment>